<evidence type="ECO:0000256" key="1">
    <source>
        <dbReference type="SAM" id="MobiDB-lite"/>
    </source>
</evidence>
<feature type="non-terminal residue" evidence="2">
    <location>
        <position position="1"/>
    </location>
</feature>
<accession>A0AA38GRJ9</accession>
<keyword evidence="3" id="KW-1185">Reference proteome</keyword>
<feature type="region of interest" description="Disordered" evidence="1">
    <location>
        <begin position="1"/>
        <end position="27"/>
    </location>
</feature>
<dbReference type="AlphaFoldDB" id="A0AA38GRJ9"/>
<proteinExistence type="predicted"/>
<evidence type="ECO:0000313" key="3">
    <source>
        <dbReference type="Proteomes" id="UP000824469"/>
    </source>
</evidence>
<protein>
    <submittedName>
        <fullName evidence="2">Uncharacterized protein</fullName>
    </submittedName>
</protein>
<evidence type="ECO:0000313" key="2">
    <source>
        <dbReference type="EMBL" id="KAH9327389.1"/>
    </source>
</evidence>
<dbReference type="Proteomes" id="UP000824469">
    <property type="component" value="Unassembled WGS sequence"/>
</dbReference>
<dbReference type="EMBL" id="JAHRHJ020000002">
    <property type="protein sequence ID" value="KAH9327389.1"/>
    <property type="molecule type" value="Genomic_DNA"/>
</dbReference>
<feature type="compositionally biased region" description="Low complexity" evidence="1">
    <location>
        <begin position="9"/>
        <end position="20"/>
    </location>
</feature>
<sequence>FDEHFTHDSSSSSIPYSSSSHLEDPFSEEIDEEVIDAIEDHIPLDVVTMPKWARTTISEATPFIEDLPPTRHHHAHSTGFRLLCQ</sequence>
<gene>
    <name evidence="2" type="ORF">KI387_007567</name>
</gene>
<reference evidence="2 3" key="1">
    <citation type="journal article" date="2021" name="Nat. Plants">
        <title>The Taxus genome provides insights into paclitaxel biosynthesis.</title>
        <authorList>
            <person name="Xiong X."/>
            <person name="Gou J."/>
            <person name="Liao Q."/>
            <person name="Li Y."/>
            <person name="Zhou Q."/>
            <person name="Bi G."/>
            <person name="Li C."/>
            <person name="Du R."/>
            <person name="Wang X."/>
            <person name="Sun T."/>
            <person name="Guo L."/>
            <person name="Liang H."/>
            <person name="Lu P."/>
            <person name="Wu Y."/>
            <person name="Zhang Z."/>
            <person name="Ro D.K."/>
            <person name="Shang Y."/>
            <person name="Huang S."/>
            <person name="Yan J."/>
        </authorList>
    </citation>
    <scope>NUCLEOTIDE SEQUENCE [LARGE SCALE GENOMIC DNA]</scope>
    <source>
        <strain evidence="2">Ta-2019</strain>
    </source>
</reference>
<organism evidence="2 3">
    <name type="scientific">Taxus chinensis</name>
    <name type="common">Chinese yew</name>
    <name type="synonym">Taxus wallichiana var. chinensis</name>
    <dbReference type="NCBI Taxonomy" id="29808"/>
    <lineage>
        <taxon>Eukaryota</taxon>
        <taxon>Viridiplantae</taxon>
        <taxon>Streptophyta</taxon>
        <taxon>Embryophyta</taxon>
        <taxon>Tracheophyta</taxon>
        <taxon>Spermatophyta</taxon>
        <taxon>Pinopsida</taxon>
        <taxon>Pinidae</taxon>
        <taxon>Conifers II</taxon>
        <taxon>Cupressales</taxon>
        <taxon>Taxaceae</taxon>
        <taxon>Taxus</taxon>
    </lineage>
</organism>
<name>A0AA38GRJ9_TAXCH</name>
<comment type="caution">
    <text evidence="2">The sequence shown here is derived from an EMBL/GenBank/DDBJ whole genome shotgun (WGS) entry which is preliminary data.</text>
</comment>
<feature type="non-terminal residue" evidence="2">
    <location>
        <position position="85"/>
    </location>
</feature>